<evidence type="ECO:0000256" key="1">
    <source>
        <dbReference type="ARBA" id="ARBA00005879"/>
    </source>
</evidence>
<dbReference type="GO" id="GO:0019354">
    <property type="term" value="P:siroheme biosynthetic process"/>
    <property type="evidence" value="ECO:0007669"/>
    <property type="project" value="UniProtKB-UniPathway"/>
</dbReference>
<dbReference type="InterPro" id="IPR014777">
    <property type="entry name" value="4pyrrole_Mease_sub1"/>
</dbReference>
<dbReference type="InterPro" id="IPR014776">
    <property type="entry name" value="4pyrrole_Mease_sub2"/>
</dbReference>
<comment type="pathway">
    <text evidence="7">Porphyrin-containing compound metabolism; siroheme biosynthesis; precorrin-2 from uroporphyrinogen III: step 1/1.</text>
</comment>
<dbReference type="AlphaFoldDB" id="A0A2T6B7M7"/>
<dbReference type="UniPathway" id="UPA00262">
    <property type="reaction ID" value="UER00211"/>
</dbReference>
<keyword evidence="6" id="KW-0627">Porphyrin biosynthesis</keyword>
<dbReference type="FunFam" id="3.40.1010.10:FF:000001">
    <property type="entry name" value="Siroheme synthase"/>
    <property type="match status" value="1"/>
</dbReference>
<evidence type="ECO:0000259" key="9">
    <source>
        <dbReference type="Pfam" id="PF00590"/>
    </source>
</evidence>
<dbReference type="RefSeq" id="WP_107974505.1">
    <property type="nucleotide sequence ID" value="NZ_BMEZ01000002.1"/>
</dbReference>
<dbReference type="NCBIfam" id="NF004790">
    <property type="entry name" value="PRK06136.1"/>
    <property type="match status" value="1"/>
</dbReference>
<dbReference type="PROSITE" id="PS00839">
    <property type="entry name" value="SUMT_1"/>
    <property type="match status" value="1"/>
</dbReference>
<dbReference type="NCBIfam" id="TIGR01469">
    <property type="entry name" value="cobA_cysG_Cterm"/>
    <property type="match status" value="1"/>
</dbReference>
<dbReference type="CDD" id="cd11642">
    <property type="entry name" value="SUMT"/>
    <property type="match status" value="1"/>
</dbReference>
<evidence type="ECO:0000313" key="10">
    <source>
        <dbReference type="EMBL" id="PTX52032.1"/>
    </source>
</evidence>
<evidence type="ECO:0000256" key="6">
    <source>
        <dbReference type="ARBA" id="ARBA00023244"/>
    </source>
</evidence>
<name>A0A2T6B7M7_9RHOB</name>
<dbReference type="Pfam" id="PF00590">
    <property type="entry name" value="TP_methylase"/>
    <property type="match status" value="1"/>
</dbReference>
<dbReference type="PANTHER" id="PTHR45790:SF3">
    <property type="entry name" value="S-ADENOSYL-L-METHIONINE-DEPENDENT UROPORPHYRINOGEN III METHYLTRANSFERASE, CHLOROPLASTIC"/>
    <property type="match status" value="1"/>
</dbReference>
<dbReference type="InterPro" id="IPR035996">
    <property type="entry name" value="4pyrrol_Methylase_sf"/>
</dbReference>
<dbReference type="InterPro" id="IPR003043">
    <property type="entry name" value="Uropor_MeTrfase_CS"/>
</dbReference>
<evidence type="ECO:0000256" key="4">
    <source>
        <dbReference type="ARBA" id="ARBA00022679"/>
    </source>
</evidence>
<evidence type="ECO:0000313" key="11">
    <source>
        <dbReference type="Proteomes" id="UP000244069"/>
    </source>
</evidence>
<dbReference type="EC" id="2.1.1.107" evidence="2"/>
<reference evidence="10 11" key="1">
    <citation type="submission" date="2018-04" db="EMBL/GenBank/DDBJ databases">
        <title>Genomic Encyclopedia of Archaeal and Bacterial Type Strains, Phase II (KMG-II): from individual species to whole genera.</title>
        <authorList>
            <person name="Goeker M."/>
        </authorList>
    </citation>
    <scope>NUCLEOTIDE SEQUENCE [LARGE SCALE GENOMIC DNA]</scope>
    <source>
        <strain evidence="10 11">DSM 29329</strain>
    </source>
</reference>
<accession>A0A2T6B7M7</accession>
<keyword evidence="5" id="KW-0949">S-adenosyl-L-methionine</keyword>
<dbReference type="Proteomes" id="UP000244069">
    <property type="component" value="Unassembled WGS sequence"/>
</dbReference>
<evidence type="ECO:0000256" key="3">
    <source>
        <dbReference type="ARBA" id="ARBA00022603"/>
    </source>
</evidence>
<dbReference type="SUPFAM" id="SSF53790">
    <property type="entry name" value="Tetrapyrrole methylase"/>
    <property type="match status" value="1"/>
</dbReference>
<evidence type="ECO:0000256" key="5">
    <source>
        <dbReference type="ARBA" id="ARBA00022691"/>
    </source>
</evidence>
<dbReference type="GO" id="GO:0004851">
    <property type="term" value="F:uroporphyrin-III C-methyltransferase activity"/>
    <property type="evidence" value="ECO:0007669"/>
    <property type="project" value="UniProtKB-EC"/>
</dbReference>
<evidence type="ECO:0000256" key="7">
    <source>
        <dbReference type="ARBA" id="ARBA00025705"/>
    </source>
</evidence>
<protein>
    <recommendedName>
        <fullName evidence="2">uroporphyrinogen-III C-methyltransferase</fullName>
        <ecNumber evidence="2">2.1.1.107</ecNumber>
    </recommendedName>
</protein>
<dbReference type="InterPro" id="IPR000878">
    <property type="entry name" value="4pyrrol_Mease"/>
</dbReference>
<dbReference type="GO" id="GO:0032259">
    <property type="term" value="P:methylation"/>
    <property type="evidence" value="ECO:0007669"/>
    <property type="project" value="UniProtKB-KW"/>
</dbReference>
<keyword evidence="3 8" id="KW-0489">Methyltransferase</keyword>
<dbReference type="PANTHER" id="PTHR45790">
    <property type="entry name" value="SIROHEME SYNTHASE-RELATED"/>
    <property type="match status" value="1"/>
</dbReference>
<comment type="caution">
    <text evidence="10">The sequence shown here is derived from an EMBL/GenBank/DDBJ whole genome shotgun (WGS) entry which is preliminary data.</text>
</comment>
<dbReference type="Gene3D" id="3.40.1010.10">
    <property type="entry name" value="Cobalt-precorrin-4 Transmethylase, Domain 1"/>
    <property type="match status" value="1"/>
</dbReference>
<comment type="similarity">
    <text evidence="1 8">Belongs to the precorrin methyltransferase family.</text>
</comment>
<dbReference type="EMBL" id="QBKN01000002">
    <property type="protein sequence ID" value="PTX52032.1"/>
    <property type="molecule type" value="Genomic_DNA"/>
</dbReference>
<sequence>MSGFVSFVGSGPGDPELLTLKAVDRLKRADAVLFDDLSSGPILTHARAGADLVGVGKRAGRPSPRQHHVSRLLVDYARDGGRVVRLKSGDSGLFGRLEEELVALREAGIPYEIVPGVPSAVAAAAAAGIPLTRRLTARRVQFVTGHDAGGVLPDDIHVPSLADPLASTVVFMGKRTFPKLAEMLFDHGLPRDTPALLAEAVGTEDQALSRDTVAGLAEKLSQEIGTKPALILYGPLAELGEGFD</sequence>
<dbReference type="Gene3D" id="3.30.950.10">
    <property type="entry name" value="Methyltransferase, Cobalt-precorrin-4 Transmethylase, Domain 2"/>
    <property type="match status" value="1"/>
</dbReference>
<evidence type="ECO:0000256" key="8">
    <source>
        <dbReference type="RuleBase" id="RU003960"/>
    </source>
</evidence>
<proteinExistence type="inferred from homology"/>
<keyword evidence="4 8" id="KW-0808">Transferase</keyword>
<dbReference type="OrthoDB" id="9815856at2"/>
<feature type="domain" description="Tetrapyrrole methylase" evidence="9">
    <location>
        <begin position="5"/>
        <end position="216"/>
    </location>
</feature>
<evidence type="ECO:0000256" key="2">
    <source>
        <dbReference type="ARBA" id="ARBA00012162"/>
    </source>
</evidence>
<gene>
    <name evidence="10" type="ORF">C8N44_10277</name>
</gene>
<keyword evidence="11" id="KW-1185">Reference proteome</keyword>
<dbReference type="InterPro" id="IPR050161">
    <property type="entry name" value="Siro_Cobalamin_biosynth"/>
</dbReference>
<dbReference type="InterPro" id="IPR006366">
    <property type="entry name" value="CobA/CysG_C"/>
</dbReference>
<dbReference type="PROSITE" id="PS00840">
    <property type="entry name" value="SUMT_2"/>
    <property type="match status" value="1"/>
</dbReference>
<organism evidence="10 11">
    <name type="scientific">Allosediminivita pacifica</name>
    <dbReference type="NCBI Taxonomy" id="1267769"/>
    <lineage>
        <taxon>Bacteria</taxon>
        <taxon>Pseudomonadati</taxon>
        <taxon>Pseudomonadota</taxon>
        <taxon>Alphaproteobacteria</taxon>
        <taxon>Rhodobacterales</taxon>
        <taxon>Paracoccaceae</taxon>
        <taxon>Allosediminivita</taxon>
    </lineage>
</organism>